<evidence type="ECO:0000259" key="3">
    <source>
        <dbReference type="Pfam" id="PF00171"/>
    </source>
</evidence>
<feature type="region of interest" description="Disordered" evidence="2">
    <location>
        <begin position="451"/>
        <end position="477"/>
    </location>
</feature>
<evidence type="ECO:0000313" key="6">
    <source>
        <dbReference type="Proteomes" id="UP001152797"/>
    </source>
</evidence>
<feature type="region of interest" description="Disordered" evidence="2">
    <location>
        <begin position="519"/>
        <end position="566"/>
    </location>
</feature>
<name>A0A9P1G8B9_9DINO</name>
<dbReference type="EMBL" id="CAMXCT030003268">
    <property type="protein sequence ID" value="CAL4790758.1"/>
    <property type="molecule type" value="Genomic_DNA"/>
</dbReference>
<feature type="domain" description="Aldehyde dehydrogenase" evidence="3">
    <location>
        <begin position="12"/>
        <end position="79"/>
    </location>
</feature>
<dbReference type="EMBL" id="CAMXCT010003268">
    <property type="protein sequence ID" value="CAI4003446.1"/>
    <property type="molecule type" value="Genomic_DNA"/>
</dbReference>
<reference evidence="4" key="1">
    <citation type="submission" date="2022-10" db="EMBL/GenBank/DDBJ databases">
        <authorList>
            <person name="Chen Y."/>
            <person name="Dougan E. K."/>
            <person name="Chan C."/>
            <person name="Rhodes N."/>
            <person name="Thang M."/>
        </authorList>
    </citation>
    <scope>NUCLEOTIDE SEQUENCE</scope>
</reference>
<reference evidence="5 6" key="2">
    <citation type="submission" date="2024-05" db="EMBL/GenBank/DDBJ databases">
        <authorList>
            <person name="Chen Y."/>
            <person name="Shah S."/>
            <person name="Dougan E. K."/>
            <person name="Thang M."/>
            <person name="Chan C."/>
        </authorList>
    </citation>
    <scope>NUCLEOTIDE SEQUENCE [LARGE SCALE GENOMIC DNA]</scope>
</reference>
<evidence type="ECO:0000256" key="1">
    <source>
        <dbReference type="SAM" id="Coils"/>
    </source>
</evidence>
<feature type="region of interest" description="Disordered" evidence="2">
    <location>
        <begin position="772"/>
        <end position="811"/>
    </location>
</feature>
<protein>
    <recommendedName>
        <fullName evidence="3">Aldehyde dehydrogenase domain-containing protein</fullName>
    </recommendedName>
</protein>
<feature type="compositionally biased region" description="Basic and acidic residues" evidence="2">
    <location>
        <begin position="772"/>
        <end position="797"/>
    </location>
</feature>
<dbReference type="InterPro" id="IPR015590">
    <property type="entry name" value="Aldehyde_DH_dom"/>
</dbReference>
<feature type="compositionally biased region" description="Acidic residues" evidence="2">
    <location>
        <begin position="538"/>
        <end position="551"/>
    </location>
</feature>
<gene>
    <name evidence="4" type="ORF">C1SCF055_LOCUS29316</name>
</gene>
<organism evidence="4">
    <name type="scientific">Cladocopium goreaui</name>
    <dbReference type="NCBI Taxonomy" id="2562237"/>
    <lineage>
        <taxon>Eukaryota</taxon>
        <taxon>Sar</taxon>
        <taxon>Alveolata</taxon>
        <taxon>Dinophyceae</taxon>
        <taxon>Suessiales</taxon>
        <taxon>Symbiodiniaceae</taxon>
        <taxon>Cladocopium</taxon>
    </lineage>
</organism>
<proteinExistence type="predicted"/>
<evidence type="ECO:0000313" key="4">
    <source>
        <dbReference type="EMBL" id="CAI4003446.1"/>
    </source>
</evidence>
<keyword evidence="6" id="KW-1185">Reference proteome</keyword>
<dbReference type="Pfam" id="PF00171">
    <property type="entry name" value="Aldedh"/>
    <property type="match status" value="1"/>
</dbReference>
<dbReference type="GO" id="GO:0016620">
    <property type="term" value="F:oxidoreductase activity, acting on the aldehyde or oxo group of donors, NAD or NADP as acceptor"/>
    <property type="evidence" value="ECO:0007669"/>
    <property type="project" value="InterPro"/>
</dbReference>
<dbReference type="OrthoDB" id="445862at2759"/>
<sequence length="1833" mass="200432">MFGEACSSTALMKTLTEDAKCKGAKVLNEAAGGGHLDRSLFAPAVLYPVTAEMQLWTAEQFGPVVPIAPFDRLEQPIEWLRKCALSTCRVNLNAQCQSSAQFGFSRYELRRGPDMYPFAGRTGVWPCPGFAVGGERALEENRLLREEVRLLSARVDDLTDQLSALRLDVEVSRVSGEQSCPSDLPAASASAASETGTIVERFSLSLAICSIDSVKPKQSAAAREDCSCRGRGNLAVDMEAEADFGAEADIDLDPEEPMRMQDHYVVVNDVVNYYFQSGKLPLAAGSGVCEVIIITEAEGKLLVALPAEVWSRRVNTRLLDQRGLARPVLCSVVGCHPESRDMQDESVNLRVWIGFLSDALAAAIDFDVPDRMALDYPILSSPLPEFIPYSQSLVEVMQERFSFFSAESGGGAPTDPKGPAAPSAEARLGAVESTLADIQKSLAVLLESPKAASLPGPSQARPSALRPAGAAPKRPADRVKILEPSTKLSGLDGSVVQAALAAGVPEEHLREMSEFLRRNPNRMGDIPANRGKAKELDDLSDSEDEEAEVEESLNAQMQPGSPGDGGVAKAIVKLTKVCSALAESRSSKKSLEGLLDSGSASSDGSGLGSSRRNAAALRLLKDSLVKDPELIYKSIESNMASDFLSRPAAPGTPLAGATARGWLESRSRLMNYTSHVRWTWAVAGIWDSLMRGEVAQARARAALLVAAADQASIDQGSWLLSNVMMLEPSAPFSSFAGHHPPGPQDLQHTALIDSRWIELFLGHVKEMDSYQEAKKRLSRDTKREQPDPRPAAKEKAKAKAKGGAKGGKGAAAGTYEGRSIFNSMMRNLLKSQCGFGRFARSSIGLAEPSVALTEPSSKGFPLPLPYPEAFRKGWKASAEEVSRKKMMNCCIICLNYLHLGRPSNCPANLKAGNRLSKSQWSIVRRLEVFLDDWISCEKVGPSAMGRTAPKVESLEEMLEKLSQVARELPKLGVEAYFPTTYVSPKLGSSKSDAGLVVGQLNHAPFSTFKPVDPARLKFTGRPEFDPVPFLDPISAEVYNSPLQCSLDPGDFVGAVPFVQVHCSPEKKLELFNLLDHSGRLALHPPSAVRPKFAAGLFSVVKNLEYDRLILDSRPSNLLEQPLQRWVRSLASSESLCRLFIPPNRKILTSSNDLKDFYYLFKISEERSRKNILAGPITPSQASSFSCFREEFWEEEKLYGSLCTLAMGDSQAVGLAQTCHLSLALRSGVRSDQLLTLSGQIPRGPNYTGIVIDDFVSLAEVSREAILPSASAAEADRMYNTYATVKLIPNKEKACRDETKATFWGSDFDGDRGLCRGTLSRAIPLAGLVLRVCQLGHSTVELLQIICGSLVSLFLYRRRLLSLMDAVFQSSVDRKGEEIVKLSGRALGELLMMVVLLPFACTNLRAQFRNRISATDASDVAEAGVRATIPCAVAQELCRHSLKKSVWSKLLPPGKAWFRARGLLDPLEELPEGEEPIQTNPLWECLARSLQYRRVFATHVKSRRHINIGELRAFLRMESINGFEKPCSRELYGLDSQVVLGAVCKGRSSSAALNRELTKSLGNMLGLELYDELMYFETSLNPADDPTRGKAVREAVEAPPFWWPLLERQEFQKFDAWLEANGLGFQSISGLPDFSELYSETTCFSDSTAPFVESRACSDFPGGSYDESFPAAWDDSSLPVPSKTGEACRSRMTDHAESLPHAKSLEAAVANFLAAFSCDHHQMTVAEAETCVRFLRRLDVNQFHSKFESQFFPSRPGYLDLYSGEKGIAKEIACHSWCATFELLDGIGQDLSDEQLRDDITSVTQAGIPEMSEKMKVKVLEGNSSVWYCLAEED</sequence>
<keyword evidence="1" id="KW-0175">Coiled coil</keyword>
<comment type="caution">
    <text evidence="4">The sequence shown here is derived from an EMBL/GenBank/DDBJ whole genome shotgun (WGS) entry which is preliminary data.</text>
</comment>
<evidence type="ECO:0000313" key="5">
    <source>
        <dbReference type="EMBL" id="CAL4790758.1"/>
    </source>
</evidence>
<evidence type="ECO:0000256" key="2">
    <source>
        <dbReference type="SAM" id="MobiDB-lite"/>
    </source>
</evidence>
<accession>A0A9P1G8B9</accession>
<dbReference type="EMBL" id="CAMXCT020003268">
    <property type="protein sequence ID" value="CAL1156821.1"/>
    <property type="molecule type" value="Genomic_DNA"/>
</dbReference>
<dbReference type="InterPro" id="IPR016163">
    <property type="entry name" value="Ald_DH_C"/>
</dbReference>
<dbReference type="Proteomes" id="UP001152797">
    <property type="component" value="Unassembled WGS sequence"/>
</dbReference>
<feature type="coiled-coil region" evidence="1">
    <location>
        <begin position="141"/>
        <end position="168"/>
    </location>
</feature>
<dbReference type="Gene3D" id="3.40.309.10">
    <property type="entry name" value="Aldehyde Dehydrogenase, Chain A, domain 2"/>
    <property type="match status" value="1"/>
</dbReference>
<dbReference type="InterPro" id="IPR016161">
    <property type="entry name" value="Ald_DH/histidinol_DH"/>
</dbReference>
<dbReference type="SUPFAM" id="SSF53720">
    <property type="entry name" value="ALDH-like"/>
    <property type="match status" value="1"/>
</dbReference>